<dbReference type="Gene3D" id="3.10.20.420">
    <property type="entry name" value="Bypass-of-forespore C, N-terminal domain"/>
    <property type="match status" value="1"/>
</dbReference>
<dbReference type="InterPro" id="IPR038117">
    <property type="entry name" value="BofC_C_sf"/>
</dbReference>
<dbReference type="InterPro" id="IPR015050">
    <property type="entry name" value="BofC_C"/>
</dbReference>
<evidence type="ECO:0000259" key="2">
    <source>
        <dbReference type="Pfam" id="PF08955"/>
    </source>
</evidence>
<dbReference type="Gene3D" id="3.30.70.1740">
    <property type="entry name" value="Bypass-of-forespore C, C-terminal domain"/>
    <property type="match status" value="1"/>
</dbReference>
<name>A0A7W8MVD9_9BACL</name>
<dbReference type="InterPro" id="IPR038118">
    <property type="entry name" value="BOFC_N_sf"/>
</dbReference>
<evidence type="ECO:0000313" key="5">
    <source>
        <dbReference type="Proteomes" id="UP000520011"/>
    </source>
</evidence>
<feature type="domain" description="Bypass-of-forespore C N-terminal" evidence="3">
    <location>
        <begin position="28"/>
        <end position="78"/>
    </location>
</feature>
<dbReference type="InterPro" id="IPR015071">
    <property type="entry name" value="BOFC_N"/>
</dbReference>
<organism evidence="4 5">
    <name type="scientific">Anoxybacteroides tepidamans</name>
    <dbReference type="NCBI Taxonomy" id="265948"/>
    <lineage>
        <taxon>Bacteria</taxon>
        <taxon>Bacillati</taxon>
        <taxon>Bacillota</taxon>
        <taxon>Bacilli</taxon>
        <taxon>Bacillales</taxon>
        <taxon>Anoxybacillaceae</taxon>
        <taxon>Anoxybacteroides</taxon>
    </lineage>
</organism>
<feature type="chain" id="PRO_5030612880" evidence="1">
    <location>
        <begin position="22"/>
        <end position="159"/>
    </location>
</feature>
<evidence type="ECO:0000259" key="3">
    <source>
        <dbReference type="Pfam" id="PF08977"/>
    </source>
</evidence>
<accession>A0A7W8MVD9</accession>
<feature type="signal peptide" evidence="1">
    <location>
        <begin position="1"/>
        <end position="21"/>
    </location>
</feature>
<dbReference type="Pfam" id="PF08955">
    <property type="entry name" value="BofC_C"/>
    <property type="match status" value="1"/>
</dbReference>
<keyword evidence="1" id="KW-0732">Signal</keyword>
<dbReference type="AlphaFoldDB" id="A0A7W8MVD9"/>
<evidence type="ECO:0000256" key="1">
    <source>
        <dbReference type="SAM" id="SignalP"/>
    </source>
</evidence>
<dbReference type="Proteomes" id="UP000520011">
    <property type="component" value="Unassembled WGS sequence"/>
</dbReference>
<reference evidence="4 5" key="1">
    <citation type="submission" date="2020-08" db="EMBL/GenBank/DDBJ databases">
        <title>Genomic Encyclopedia of Type Strains, Phase IV (KMG-IV): sequencing the most valuable type-strain genomes for metagenomic binning, comparative biology and taxonomic classification.</title>
        <authorList>
            <person name="Goeker M."/>
        </authorList>
    </citation>
    <scope>NUCLEOTIDE SEQUENCE [LARGE SCALE GENOMIC DNA]</scope>
    <source>
        <strain evidence="4 5">DSM 16325</strain>
    </source>
</reference>
<keyword evidence="5" id="KW-1185">Reference proteome</keyword>
<proteinExistence type="predicted"/>
<evidence type="ECO:0000313" key="4">
    <source>
        <dbReference type="EMBL" id="MBB5324808.1"/>
    </source>
</evidence>
<dbReference type="Pfam" id="PF08977">
    <property type="entry name" value="BOFC_N"/>
    <property type="match status" value="1"/>
</dbReference>
<protein>
    <submittedName>
        <fullName evidence="4">Forespore regulator of the sigma-K checkpoint</fullName>
    </submittedName>
</protein>
<dbReference type="RefSeq" id="WP_183253862.1">
    <property type="nucleotide sequence ID" value="NZ_JACHEP010000009.1"/>
</dbReference>
<gene>
    <name evidence="4" type="ORF">HNQ34_001906</name>
</gene>
<sequence length="159" mass="18391">MRIFIALMMFISLFGSSSVFAQSSAVQMTILLERMYVDGEVSEEIRKETVTSMKDIWEKYKGWQLVDLDDSQIVFQKKVNDISPLLKANGYFGLTKDGTLSIFEGKPNESSRVIQSFFQIDIKKLESRQQKRLQKGIRVVSKSRYQDIIETYRPFALTP</sequence>
<comment type="caution">
    <text evidence="4">The sequence shown here is derived from an EMBL/GenBank/DDBJ whole genome shotgun (WGS) entry which is preliminary data.</text>
</comment>
<dbReference type="EMBL" id="JACHEP010000009">
    <property type="protein sequence ID" value="MBB5324808.1"/>
    <property type="molecule type" value="Genomic_DNA"/>
</dbReference>
<feature type="domain" description="Bypass of forespore C C-terminal" evidence="2">
    <location>
        <begin position="80"/>
        <end position="153"/>
    </location>
</feature>